<feature type="domain" description="DUF3427" evidence="1">
    <location>
        <begin position="9"/>
        <end position="116"/>
    </location>
</feature>
<evidence type="ECO:0000313" key="2">
    <source>
        <dbReference type="EMBL" id="RZU42789.1"/>
    </source>
</evidence>
<sequence length="132" mass="15401">MPIEFAQLKPGELYSRQILAELWSYKTFHALARGVVTPAGDNKIVLFVTENKQTSSEQYEDKLHEKTLDWEGPNDHFAEKRMLATSTTGEEIHLFHRERHHSDFVYVGQLKILQTELNIDKPSRFRFQIQSA</sequence>
<protein>
    <submittedName>
        <fullName evidence="2">Uncharacterized protein DUF3427</fullName>
    </submittedName>
</protein>
<proteinExistence type="predicted"/>
<reference evidence="2 3" key="1">
    <citation type="submission" date="2019-02" db="EMBL/GenBank/DDBJ databases">
        <title>Genomic Encyclopedia of Archaeal and Bacterial Type Strains, Phase II (KMG-II): from individual species to whole genera.</title>
        <authorList>
            <person name="Goeker M."/>
        </authorList>
    </citation>
    <scope>NUCLEOTIDE SEQUENCE [LARGE SCALE GENOMIC DNA]</scope>
    <source>
        <strain evidence="2 3">DSM 18101</strain>
    </source>
</reference>
<dbReference type="Proteomes" id="UP000292958">
    <property type="component" value="Unassembled WGS sequence"/>
</dbReference>
<dbReference type="RefSeq" id="WP_130420857.1">
    <property type="nucleotide sequence ID" value="NZ_SHKW01000001.1"/>
</dbReference>
<dbReference type="Pfam" id="PF11907">
    <property type="entry name" value="DUF3427"/>
    <property type="match status" value="1"/>
</dbReference>
<evidence type="ECO:0000313" key="3">
    <source>
        <dbReference type="Proteomes" id="UP000292958"/>
    </source>
</evidence>
<dbReference type="OrthoDB" id="5678128at2"/>
<gene>
    <name evidence="2" type="ORF">BDD14_4385</name>
</gene>
<accession>A0A4Q7Z005</accession>
<dbReference type="EMBL" id="SHKW01000001">
    <property type="protein sequence ID" value="RZU42789.1"/>
    <property type="molecule type" value="Genomic_DNA"/>
</dbReference>
<dbReference type="InterPro" id="IPR021835">
    <property type="entry name" value="DUF3427"/>
</dbReference>
<evidence type="ECO:0000259" key="1">
    <source>
        <dbReference type="Pfam" id="PF11907"/>
    </source>
</evidence>
<keyword evidence="3" id="KW-1185">Reference proteome</keyword>
<name>A0A4Q7Z005_9BACT</name>
<organism evidence="2 3">
    <name type="scientific">Edaphobacter modestus</name>
    <dbReference type="NCBI Taxonomy" id="388466"/>
    <lineage>
        <taxon>Bacteria</taxon>
        <taxon>Pseudomonadati</taxon>
        <taxon>Acidobacteriota</taxon>
        <taxon>Terriglobia</taxon>
        <taxon>Terriglobales</taxon>
        <taxon>Acidobacteriaceae</taxon>
        <taxon>Edaphobacter</taxon>
    </lineage>
</organism>
<comment type="caution">
    <text evidence="2">The sequence shown here is derived from an EMBL/GenBank/DDBJ whole genome shotgun (WGS) entry which is preliminary data.</text>
</comment>
<dbReference type="AlphaFoldDB" id="A0A4Q7Z005"/>